<dbReference type="PANTHER" id="PTHR36842:SF1">
    <property type="entry name" value="PROTEIN TOLB"/>
    <property type="match status" value="1"/>
</dbReference>
<dbReference type="PANTHER" id="PTHR36842">
    <property type="entry name" value="PROTEIN TOLB HOMOLOG"/>
    <property type="match status" value="1"/>
</dbReference>
<keyword evidence="3 5" id="KW-0732">Signal</keyword>
<dbReference type="Pfam" id="PF04052">
    <property type="entry name" value="TolB_N"/>
    <property type="match status" value="1"/>
</dbReference>
<comment type="function">
    <text evidence="5">Part of the Tol-Pal system, which plays a role in outer membrane invagination during cell division and is important for maintaining outer membrane integrity.</text>
</comment>
<evidence type="ECO:0000256" key="2">
    <source>
        <dbReference type="ARBA" id="ARBA00009820"/>
    </source>
</evidence>
<dbReference type="Pfam" id="PF07676">
    <property type="entry name" value="PD40"/>
    <property type="match status" value="4"/>
</dbReference>
<sequence length="432" mass="46883" precursor="true">MTMLKSLSAALALLLALVIAPAQAQLQITVTNGDVGALPIAIVPFTQVGSVRVDVAQVVENDLVRSGRFRAMSRDEMRQKPNQPAQFDPAPWRSQGTDNVVVGQVLDDGKGGYVARFFLLDSLSGKSVVAYDIPVRGPEQMRYAAHQIADIVYEKLLGLPGYFNTKIAYVSAQGLGYQRTYQLIVADSDGEQPRVIATSRETLMSPNWSPDRKQLVYVGYERGRSAIYLHTLASGQVRKLVSEKGINGSPVFSPDGTKLAFVLSFEINPDIYVMDVSGGNRRRLTDHYGIDTEPAWSPDGSKLVFTSDRSGRPQIYEISVAGGEPTRLTFQGSQNLRPSYAPDGKSLLFVNVDGGRQRIALQDLPGGALHLLSNGPLDEGPSFAPGGAVIIYSSQGPHGRQLETVSVDGRVRLTMRQATGDVQEPAWSPLLK</sequence>
<dbReference type="HAMAP" id="MF_00671">
    <property type="entry name" value="TolB"/>
    <property type="match status" value="1"/>
</dbReference>
<dbReference type="Proteomes" id="UP000199233">
    <property type="component" value="Unassembled WGS sequence"/>
</dbReference>
<dbReference type="GO" id="GO:0017038">
    <property type="term" value="P:protein import"/>
    <property type="evidence" value="ECO:0007669"/>
    <property type="project" value="InterPro"/>
</dbReference>
<dbReference type="STRING" id="489703.SAMN04488038_108170"/>
<keyword evidence="5" id="KW-0131">Cell cycle</keyword>
<comment type="similarity">
    <text evidence="2 5">Belongs to the TolB family.</text>
</comment>
<keyword evidence="4 5" id="KW-0574">Periplasm</keyword>
<dbReference type="AlphaFoldDB" id="A0A1H9HGY8"/>
<gene>
    <name evidence="5" type="primary">tolB</name>
    <name evidence="7" type="ORF">SAMN04488038_108170</name>
</gene>
<dbReference type="InterPro" id="IPR011042">
    <property type="entry name" value="6-blade_b-propeller_TolB-like"/>
</dbReference>
<feature type="chain" id="PRO_5011800511" description="Tol-Pal system protein TolB" evidence="5">
    <location>
        <begin position="25"/>
        <end position="432"/>
    </location>
</feature>
<name>A0A1H9HGY8_9GAMM</name>
<evidence type="ECO:0000256" key="4">
    <source>
        <dbReference type="ARBA" id="ARBA00022764"/>
    </source>
</evidence>
<evidence type="ECO:0000256" key="5">
    <source>
        <dbReference type="HAMAP-Rule" id="MF_00671"/>
    </source>
</evidence>
<dbReference type="InterPro" id="IPR011659">
    <property type="entry name" value="WD40"/>
</dbReference>
<feature type="domain" description="TolB N-terminal" evidence="6">
    <location>
        <begin position="26"/>
        <end position="127"/>
    </location>
</feature>
<feature type="signal peptide" evidence="5">
    <location>
        <begin position="1"/>
        <end position="24"/>
    </location>
</feature>
<dbReference type="GO" id="GO:0051301">
    <property type="term" value="P:cell division"/>
    <property type="evidence" value="ECO:0007669"/>
    <property type="project" value="UniProtKB-UniRule"/>
</dbReference>
<evidence type="ECO:0000313" key="8">
    <source>
        <dbReference type="Proteomes" id="UP000199233"/>
    </source>
</evidence>
<keyword evidence="8" id="KW-1185">Reference proteome</keyword>
<evidence type="ECO:0000256" key="3">
    <source>
        <dbReference type="ARBA" id="ARBA00022729"/>
    </source>
</evidence>
<dbReference type="Gene3D" id="2.120.10.30">
    <property type="entry name" value="TolB, C-terminal domain"/>
    <property type="match status" value="1"/>
</dbReference>
<evidence type="ECO:0000259" key="6">
    <source>
        <dbReference type="Pfam" id="PF04052"/>
    </source>
</evidence>
<proteinExistence type="inferred from homology"/>
<dbReference type="InterPro" id="IPR014167">
    <property type="entry name" value="Tol-Pal_TolB"/>
</dbReference>
<dbReference type="NCBIfam" id="TIGR02800">
    <property type="entry name" value="propeller_TolB"/>
    <property type="match status" value="1"/>
</dbReference>
<accession>A0A1H9HGY8</accession>
<protein>
    <recommendedName>
        <fullName evidence="5">Tol-Pal system protein TolB</fullName>
    </recommendedName>
</protein>
<dbReference type="GO" id="GO:0042597">
    <property type="term" value="C:periplasmic space"/>
    <property type="evidence" value="ECO:0007669"/>
    <property type="project" value="UniProtKB-SubCell"/>
</dbReference>
<dbReference type="EMBL" id="FOFS01000008">
    <property type="protein sequence ID" value="SEQ61575.1"/>
    <property type="molecule type" value="Genomic_DNA"/>
</dbReference>
<evidence type="ECO:0000256" key="1">
    <source>
        <dbReference type="ARBA" id="ARBA00004418"/>
    </source>
</evidence>
<evidence type="ECO:0000313" key="7">
    <source>
        <dbReference type="EMBL" id="SEQ61575.1"/>
    </source>
</evidence>
<dbReference type="Gene3D" id="3.40.50.10070">
    <property type="entry name" value="TolB, N-terminal domain"/>
    <property type="match status" value="1"/>
</dbReference>
<comment type="subcellular location">
    <subcellularLocation>
        <location evidence="1 5">Periplasm</location>
    </subcellularLocation>
</comment>
<comment type="subunit">
    <text evidence="5">The Tol-Pal system is composed of five core proteins: the inner membrane proteins TolA, TolQ and TolR, the periplasmic protein TolB and the outer membrane protein Pal. They form a network linking the inner and outer membranes and the peptidoglycan layer.</text>
</comment>
<dbReference type="SUPFAM" id="SSF69304">
    <property type="entry name" value="Tricorn protease N-terminal domain"/>
    <property type="match status" value="1"/>
</dbReference>
<dbReference type="SUPFAM" id="SSF52964">
    <property type="entry name" value="TolB, N-terminal domain"/>
    <property type="match status" value="1"/>
</dbReference>
<dbReference type="OrthoDB" id="9802240at2"/>
<reference evidence="7 8" key="1">
    <citation type="submission" date="2016-10" db="EMBL/GenBank/DDBJ databases">
        <authorList>
            <person name="de Groot N.N."/>
        </authorList>
    </citation>
    <scope>NUCLEOTIDE SEQUENCE [LARGE SCALE GENOMIC DNA]</scope>
    <source>
        <strain evidence="7 8">DSM 25927</strain>
    </source>
</reference>
<keyword evidence="5" id="KW-0132">Cell division</keyword>
<organism evidence="7 8">
    <name type="scientific">Solimonas aquatica</name>
    <dbReference type="NCBI Taxonomy" id="489703"/>
    <lineage>
        <taxon>Bacteria</taxon>
        <taxon>Pseudomonadati</taxon>
        <taxon>Pseudomonadota</taxon>
        <taxon>Gammaproteobacteria</taxon>
        <taxon>Nevskiales</taxon>
        <taxon>Nevskiaceae</taxon>
        <taxon>Solimonas</taxon>
    </lineage>
</organism>
<dbReference type="InterPro" id="IPR007195">
    <property type="entry name" value="TolB_N"/>
</dbReference>